<feature type="domain" description="Signal transduction histidine kinase subgroup 3 dimerisation and phosphoacceptor" evidence="6">
    <location>
        <begin position="178"/>
        <end position="227"/>
    </location>
</feature>
<dbReference type="InterPro" id="IPR011712">
    <property type="entry name" value="Sig_transdc_His_kin_sub3_dim/P"/>
</dbReference>
<dbReference type="InterPro" id="IPR036890">
    <property type="entry name" value="HATPase_C_sf"/>
</dbReference>
<keyword evidence="4" id="KW-1133">Transmembrane helix</keyword>
<dbReference type="Pfam" id="PF02518">
    <property type="entry name" value="HATPase_c"/>
    <property type="match status" value="1"/>
</dbReference>
<feature type="transmembrane region" description="Helical" evidence="4">
    <location>
        <begin position="138"/>
        <end position="156"/>
    </location>
</feature>
<dbReference type="PANTHER" id="PTHR24421">
    <property type="entry name" value="NITRATE/NITRITE SENSOR PROTEIN NARX-RELATED"/>
    <property type="match status" value="1"/>
</dbReference>
<evidence type="ECO:0000256" key="1">
    <source>
        <dbReference type="ARBA" id="ARBA00022679"/>
    </source>
</evidence>
<organism evidence="8 9">
    <name type="scientific">Streptomyces millisiae</name>
    <dbReference type="NCBI Taxonomy" id="3075542"/>
    <lineage>
        <taxon>Bacteria</taxon>
        <taxon>Bacillati</taxon>
        <taxon>Actinomycetota</taxon>
        <taxon>Actinomycetes</taxon>
        <taxon>Kitasatosporales</taxon>
        <taxon>Streptomycetaceae</taxon>
        <taxon>Streptomyces</taxon>
    </lineage>
</organism>
<evidence type="ECO:0000256" key="4">
    <source>
        <dbReference type="SAM" id="Phobius"/>
    </source>
</evidence>
<keyword evidence="2" id="KW-0418">Kinase</keyword>
<proteinExistence type="predicted"/>
<dbReference type="Gene3D" id="3.30.565.10">
    <property type="entry name" value="Histidine kinase-like ATPase, C-terminal domain"/>
    <property type="match status" value="1"/>
</dbReference>
<evidence type="ECO:0000259" key="5">
    <source>
        <dbReference type="Pfam" id="PF02518"/>
    </source>
</evidence>
<gene>
    <name evidence="8" type="ORF">RNC47_34940</name>
</gene>
<dbReference type="InterPro" id="IPR003594">
    <property type="entry name" value="HATPase_dom"/>
</dbReference>
<dbReference type="RefSeq" id="WP_311604768.1">
    <property type="nucleotide sequence ID" value="NZ_JAVREM010000116.1"/>
</dbReference>
<accession>A0ABU2M0Z3</accession>
<dbReference type="Pfam" id="PF07730">
    <property type="entry name" value="HisKA_3"/>
    <property type="match status" value="1"/>
</dbReference>
<feature type="transmembrane region" description="Helical" evidence="4">
    <location>
        <begin position="67"/>
        <end position="85"/>
    </location>
</feature>
<dbReference type="SUPFAM" id="SSF55874">
    <property type="entry name" value="ATPase domain of HSP90 chaperone/DNA topoisomerase II/histidine kinase"/>
    <property type="match status" value="1"/>
</dbReference>
<evidence type="ECO:0000259" key="6">
    <source>
        <dbReference type="Pfam" id="PF07730"/>
    </source>
</evidence>
<dbReference type="Proteomes" id="UP001183420">
    <property type="component" value="Unassembled WGS sequence"/>
</dbReference>
<keyword evidence="4" id="KW-0472">Membrane</keyword>
<reference evidence="9" key="1">
    <citation type="submission" date="2023-07" db="EMBL/GenBank/DDBJ databases">
        <title>30 novel species of actinomycetes from the DSMZ collection.</title>
        <authorList>
            <person name="Nouioui I."/>
        </authorList>
    </citation>
    <scope>NUCLEOTIDE SEQUENCE [LARGE SCALE GENOMIC DNA]</scope>
    <source>
        <strain evidence="9">DSM 44918</strain>
    </source>
</reference>
<feature type="transmembrane region" description="Helical" evidence="4">
    <location>
        <begin position="12"/>
        <end position="29"/>
    </location>
</feature>
<keyword evidence="3" id="KW-0902">Two-component regulatory system</keyword>
<sequence>MSVERPLWRALTGYRLLTLTYALGLFLLAHDDYGRPLVGAGYLAALTLWTLFTTPLVASAERCTPRFLAVDLTMAVGGTLLTLAADPHATVGPTLPSIWVAGSVLAVALKGGWRWGGAAAVGMGAANLAEDGRLSGTALHNAVLVCVAAVAIGYVVEVARASERALARALRIEAATRERERLARDIHDGVLQVLAMVQRRGTALGGEAAELGRLAGEQERALRTLVADAPPRTPVASEREDLGALLAAAAGRDERVTLVGPGTPVELPARAARELTAAVEAALDNVRRHAGPTASAWILLEDEPDAVLVTVRDDGPGIPPGRLAVAAAEGRLGVAQSIRGRLRDLGGGAEWGSVPGQGTEVELRVPKGVDR</sequence>
<evidence type="ECO:0000256" key="3">
    <source>
        <dbReference type="ARBA" id="ARBA00023012"/>
    </source>
</evidence>
<keyword evidence="1" id="KW-0808">Transferase</keyword>
<dbReference type="EMBL" id="JAVREM010000116">
    <property type="protein sequence ID" value="MDT0323511.1"/>
    <property type="molecule type" value="Genomic_DNA"/>
</dbReference>
<name>A0ABU2M0Z3_9ACTN</name>
<evidence type="ECO:0000313" key="8">
    <source>
        <dbReference type="EMBL" id="MDT0323511.1"/>
    </source>
</evidence>
<evidence type="ECO:0000313" key="9">
    <source>
        <dbReference type="Proteomes" id="UP001183420"/>
    </source>
</evidence>
<keyword evidence="9" id="KW-1185">Reference proteome</keyword>
<evidence type="ECO:0000259" key="7">
    <source>
        <dbReference type="Pfam" id="PF19354"/>
    </source>
</evidence>
<dbReference type="InterPro" id="IPR045975">
    <property type="entry name" value="DUF5931"/>
</dbReference>
<dbReference type="InterPro" id="IPR050482">
    <property type="entry name" value="Sensor_HK_TwoCompSys"/>
</dbReference>
<comment type="caution">
    <text evidence="8">The sequence shown here is derived from an EMBL/GenBank/DDBJ whole genome shotgun (WGS) entry which is preliminary data.</text>
</comment>
<evidence type="ECO:0000256" key="2">
    <source>
        <dbReference type="ARBA" id="ARBA00022777"/>
    </source>
</evidence>
<dbReference type="Pfam" id="PF19354">
    <property type="entry name" value="DUF5931"/>
    <property type="match status" value="1"/>
</dbReference>
<protein>
    <submittedName>
        <fullName evidence="8">DUF5931 domain-containing protein</fullName>
    </submittedName>
</protein>
<feature type="transmembrane region" description="Helical" evidence="4">
    <location>
        <begin position="41"/>
        <end position="60"/>
    </location>
</feature>
<feature type="domain" description="DUF5931" evidence="7">
    <location>
        <begin position="1"/>
        <end position="167"/>
    </location>
</feature>
<keyword evidence="4" id="KW-0812">Transmembrane</keyword>
<feature type="domain" description="Histidine kinase/HSP90-like ATPase" evidence="5">
    <location>
        <begin position="273"/>
        <end position="367"/>
    </location>
</feature>
<dbReference type="PANTHER" id="PTHR24421:SF61">
    <property type="entry name" value="OXYGEN SENSOR HISTIDINE KINASE NREB"/>
    <property type="match status" value="1"/>
</dbReference>
<dbReference type="NCBIfam" id="NF047322">
    <property type="entry name" value="HK_morpho_MacS"/>
    <property type="match status" value="1"/>
</dbReference>